<dbReference type="AlphaFoldDB" id="A0A7X5UD43"/>
<protein>
    <submittedName>
        <fullName evidence="8">FUSC family protein</fullName>
    </submittedName>
</protein>
<proteinExistence type="predicted"/>
<feature type="transmembrane region" description="Helical" evidence="7">
    <location>
        <begin position="142"/>
        <end position="159"/>
    </location>
</feature>
<sequence>MNLPTASEWLYSGKAFLAAVLAFYIALLIALPNPYWAFATVYLVSHPLSGATRSKAVYRAMGTVIGAGMALVLVPMFASSPVLMVLAIGLWSTLSLYLALLDNKPSTYTFLLASYTTPLVAVPAIMAPGTIFDIAVARSEEILLGIVCASVVSTVLFPSRVSPVIDDRVASLLDDAGAWVAQRLRATGRRERVPLRLRLLGDIVGLDGLITHLGFDASRRAQTDEARQIRFRMTMLVPQVASLTDAIHAIPHDGDIRECSTLLGDVVDWLEQGADGTPAQGDALRARIAGWRETLGRPVLATLAVDNAAGRLRDVVDLWQDCLALRLAFSRRDHAATVLSYRAAIPDGRRHFDHVLMLYAAAIPASAFVLAAWAWLYSGWPAGAGGVVMVAVGTGFFAASDTPSPMVGRFLLWEAISIAVALVYLFYILPQVTTFVGVAFVLAPPLLAVGLFTGRPAFNMGVLLLTSQSISDMVLRNSSAADFEVFANSSVGMLLGLIFAIVWTAIARPFGVEIAAQRLARANWREQKRLVVRGRPLDPRAALSATIDRSAQQLPRLALLEGESPMHLDALRDLRVCVALVELRSRPLDDAHVAAAVDRVMAVSASYFSACLDEDRALPPPADLLAAIGDSMASIVGDAPDVASTLLRYRLALLALPSTEPAPPVPSDQPLTVIPQ</sequence>
<feature type="transmembrane region" description="Helical" evidence="7">
    <location>
        <begin position="15"/>
        <end position="44"/>
    </location>
</feature>
<dbReference type="GO" id="GO:0022857">
    <property type="term" value="F:transmembrane transporter activity"/>
    <property type="evidence" value="ECO:0007669"/>
    <property type="project" value="InterPro"/>
</dbReference>
<dbReference type="EMBL" id="JAARLZ010000011">
    <property type="protein sequence ID" value="NII08295.1"/>
    <property type="molecule type" value="Genomic_DNA"/>
</dbReference>
<dbReference type="PANTHER" id="PTHR30509">
    <property type="entry name" value="P-HYDROXYBENZOIC ACID EFFLUX PUMP SUBUNIT-RELATED"/>
    <property type="match status" value="1"/>
</dbReference>
<dbReference type="Proteomes" id="UP000490980">
    <property type="component" value="Unassembled WGS sequence"/>
</dbReference>
<reference evidence="8 9" key="1">
    <citation type="submission" date="2020-03" db="EMBL/GenBank/DDBJ databases">
        <authorList>
            <person name="Lai Q."/>
        </authorList>
    </citation>
    <scope>NUCLEOTIDE SEQUENCE [LARGE SCALE GENOMIC DNA]</scope>
    <source>
        <strain evidence="8 9">CCUG 25036</strain>
    </source>
</reference>
<keyword evidence="9" id="KW-1185">Reference proteome</keyword>
<dbReference type="GO" id="GO:0005886">
    <property type="term" value="C:plasma membrane"/>
    <property type="evidence" value="ECO:0007669"/>
    <property type="project" value="UniProtKB-SubCell"/>
</dbReference>
<comment type="subcellular location">
    <subcellularLocation>
        <location evidence="1">Cell membrane</location>
        <topology evidence="1">Multi-pass membrane protein</topology>
    </subcellularLocation>
</comment>
<keyword evidence="3" id="KW-1003">Cell membrane</keyword>
<feature type="transmembrane region" description="Helical" evidence="7">
    <location>
        <begin position="82"/>
        <end position="100"/>
    </location>
</feature>
<dbReference type="InterPro" id="IPR006726">
    <property type="entry name" value="PHBA_efflux_AaeB/fusaric-R"/>
</dbReference>
<evidence type="ECO:0000313" key="8">
    <source>
        <dbReference type="EMBL" id="NII08295.1"/>
    </source>
</evidence>
<feature type="transmembrane region" description="Helical" evidence="7">
    <location>
        <begin position="112"/>
        <end position="136"/>
    </location>
</feature>
<feature type="transmembrane region" description="Helical" evidence="7">
    <location>
        <begin position="356"/>
        <end position="376"/>
    </location>
</feature>
<comment type="caution">
    <text evidence="8">The sequence shown here is derived from an EMBL/GenBank/DDBJ whole genome shotgun (WGS) entry which is preliminary data.</text>
</comment>
<organism evidence="8 9">
    <name type="scientific">Luteibacter anthropi</name>
    <dbReference type="NCBI Taxonomy" id="564369"/>
    <lineage>
        <taxon>Bacteria</taxon>
        <taxon>Pseudomonadati</taxon>
        <taxon>Pseudomonadota</taxon>
        <taxon>Gammaproteobacteria</taxon>
        <taxon>Lysobacterales</taxon>
        <taxon>Rhodanobacteraceae</taxon>
        <taxon>Luteibacter</taxon>
    </lineage>
</organism>
<evidence type="ECO:0000256" key="5">
    <source>
        <dbReference type="ARBA" id="ARBA00022989"/>
    </source>
</evidence>
<keyword evidence="2" id="KW-0813">Transport</keyword>
<keyword evidence="5 7" id="KW-1133">Transmembrane helix</keyword>
<name>A0A7X5UD43_9GAMM</name>
<feature type="transmembrane region" description="Helical" evidence="7">
    <location>
        <begin position="435"/>
        <end position="454"/>
    </location>
</feature>
<feature type="transmembrane region" description="Helical" evidence="7">
    <location>
        <begin position="382"/>
        <end position="399"/>
    </location>
</feature>
<evidence type="ECO:0000313" key="9">
    <source>
        <dbReference type="Proteomes" id="UP000490980"/>
    </source>
</evidence>
<keyword evidence="4 7" id="KW-0812">Transmembrane</keyword>
<evidence type="ECO:0000256" key="6">
    <source>
        <dbReference type="ARBA" id="ARBA00023136"/>
    </source>
</evidence>
<gene>
    <name evidence="8" type="ORF">HBF25_18065</name>
</gene>
<evidence type="ECO:0000256" key="2">
    <source>
        <dbReference type="ARBA" id="ARBA00022448"/>
    </source>
</evidence>
<accession>A0A7X5UD43</accession>
<evidence type="ECO:0000256" key="3">
    <source>
        <dbReference type="ARBA" id="ARBA00022475"/>
    </source>
</evidence>
<dbReference type="RefSeq" id="WP_166950917.1">
    <property type="nucleotide sequence ID" value="NZ_JAARLZ010000011.1"/>
</dbReference>
<evidence type="ECO:0000256" key="1">
    <source>
        <dbReference type="ARBA" id="ARBA00004651"/>
    </source>
</evidence>
<dbReference type="Pfam" id="PF04632">
    <property type="entry name" value="FUSC"/>
    <property type="match status" value="1"/>
</dbReference>
<keyword evidence="6 7" id="KW-0472">Membrane</keyword>
<feature type="transmembrane region" description="Helical" evidence="7">
    <location>
        <begin position="56"/>
        <end position="76"/>
    </location>
</feature>
<feature type="transmembrane region" description="Helical" evidence="7">
    <location>
        <begin position="411"/>
        <end position="429"/>
    </location>
</feature>
<evidence type="ECO:0000256" key="4">
    <source>
        <dbReference type="ARBA" id="ARBA00022692"/>
    </source>
</evidence>
<dbReference type="PANTHER" id="PTHR30509:SF9">
    <property type="entry name" value="MULTIDRUG RESISTANCE PROTEIN MDTO"/>
    <property type="match status" value="1"/>
</dbReference>
<evidence type="ECO:0000256" key="7">
    <source>
        <dbReference type="SAM" id="Phobius"/>
    </source>
</evidence>
<feature type="transmembrane region" description="Helical" evidence="7">
    <location>
        <begin position="485"/>
        <end position="506"/>
    </location>
</feature>